<gene>
    <name evidence="8" type="ordered locus">Ppro_2169</name>
</gene>
<dbReference type="GO" id="GO:0016755">
    <property type="term" value="F:aminoacyltransferase activity"/>
    <property type="evidence" value="ECO:0007669"/>
    <property type="project" value="InterPro"/>
</dbReference>
<evidence type="ECO:0000256" key="1">
    <source>
        <dbReference type="ARBA" id="ARBA00009943"/>
    </source>
</evidence>
<dbReference type="InterPro" id="IPR016181">
    <property type="entry name" value="Acyl_CoA_acyltransferase"/>
</dbReference>
<dbReference type="InterPro" id="IPR003447">
    <property type="entry name" value="FEMABX"/>
</dbReference>
<evidence type="ECO:0000256" key="6">
    <source>
        <dbReference type="ARBA" id="ARBA00023316"/>
    </source>
</evidence>
<name>A1AR07_PELPD</name>
<dbReference type="GO" id="GO:0071555">
    <property type="term" value="P:cell wall organization"/>
    <property type="evidence" value="ECO:0007669"/>
    <property type="project" value="UniProtKB-KW"/>
</dbReference>
<organism evidence="8 9">
    <name type="scientific">Pelobacter propionicus (strain DSM 2379 / NBRC 103807 / OttBd1)</name>
    <dbReference type="NCBI Taxonomy" id="338966"/>
    <lineage>
        <taxon>Bacteria</taxon>
        <taxon>Pseudomonadati</taxon>
        <taxon>Thermodesulfobacteriota</taxon>
        <taxon>Desulfuromonadia</taxon>
        <taxon>Desulfuromonadales</taxon>
        <taxon>Desulfuromonadaceae</taxon>
        <taxon>Pelobacter</taxon>
    </lineage>
</organism>
<keyword evidence="9" id="KW-1185">Reference proteome</keyword>
<dbReference type="PROSITE" id="PS51191">
    <property type="entry name" value="FEMABX"/>
    <property type="match status" value="1"/>
</dbReference>
<dbReference type="AlphaFoldDB" id="A1AR07"/>
<evidence type="ECO:0000256" key="5">
    <source>
        <dbReference type="ARBA" id="ARBA00023315"/>
    </source>
</evidence>
<dbReference type="KEGG" id="ppd:Ppro_2169"/>
<feature type="domain" description="BioF2-like acetyltransferase" evidence="7">
    <location>
        <begin position="159"/>
        <end position="287"/>
    </location>
</feature>
<comment type="similarity">
    <text evidence="1">Belongs to the FemABX family.</text>
</comment>
<accession>A1AR07</accession>
<dbReference type="Proteomes" id="UP000006732">
    <property type="component" value="Chromosome"/>
</dbReference>
<evidence type="ECO:0000313" key="8">
    <source>
        <dbReference type="EMBL" id="ABK99777.1"/>
    </source>
</evidence>
<dbReference type="GO" id="GO:0009252">
    <property type="term" value="P:peptidoglycan biosynthetic process"/>
    <property type="evidence" value="ECO:0007669"/>
    <property type="project" value="UniProtKB-KW"/>
</dbReference>
<evidence type="ECO:0000256" key="2">
    <source>
        <dbReference type="ARBA" id="ARBA00022679"/>
    </source>
</evidence>
<dbReference type="RefSeq" id="WP_011736038.1">
    <property type="nucleotide sequence ID" value="NC_008609.1"/>
</dbReference>
<evidence type="ECO:0000256" key="3">
    <source>
        <dbReference type="ARBA" id="ARBA00022960"/>
    </source>
</evidence>
<dbReference type="InterPro" id="IPR050644">
    <property type="entry name" value="PG_Glycine_Bridge_Synth"/>
</dbReference>
<dbReference type="PANTHER" id="PTHR36174:SF1">
    <property type="entry name" value="LIPID II:GLYCINE GLYCYLTRANSFERASE"/>
    <property type="match status" value="1"/>
</dbReference>
<dbReference type="HOGENOM" id="CLU_817877_0_0_7"/>
<dbReference type="SUPFAM" id="SSF55729">
    <property type="entry name" value="Acyl-CoA N-acyltransferases (Nat)"/>
    <property type="match status" value="1"/>
</dbReference>
<dbReference type="InterPro" id="IPR038740">
    <property type="entry name" value="BioF2-like_GNAT_dom"/>
</dbReference>
<dbReference type="GO" id="GO:0008360">
    <property type="term" value="P:regulation of cell shape"/>
    <property type="evidence" value="ECO:0007669"/>
    <property type="project" value="UniProtKB-KW"/>
</dbReference>
<sequence length="360" mass="40092">MRIVRTLDEHAWRKFVADQQLGNVFHTPEMFRMFGRVPGFVPSLWAAVSDDGRILALLLPVRITLLGSVLRRLSTRSVVFGGILADDSPEGRKALDLLLSSYVREPDGAPLFTELRNLSNTDSFRGILQDNGFMHEEHLNFLINLECSPDALLQSIGPRTRKVIRRGLRAARVVVKEATNLRDVAACYDILTRTYEAAHVPLAPFPLFQAAHDLLLPSGMVRFSLARIDGRAVATSVDLLYKKTVYGWYGGVVRSYNEHAPNELLTWDVLQWGAMNGYGVYDFGGAGKPDETYGVRDFKAKFGGKLVNFGRSTCVHAPGLLRLSRLGYQLMRKYLSRADLTGIRHSPATYSPSPLADNSP</sequence>
<keyword evidence="6" id="KW-0961">Cell wall biogenesis/degradation</keyword>
<dbReference type="Pfam" id="PF13480">
    <property type="entry name" value="Acetyltransf_6"/>
    <property type="match status" value="1"/>
</dbReference>
<keyword evidence="2" id="KW-0808">Transferase</keyword>
<dbReference type="EMBL" id="CP000482">
    <property type="protein sequence ID" value="ABK99777.1"/>
    <property type="molecule type" value="Genomic_DNA"/>
</dbReference>
<evidence type="ECO:0000259" key="7">
    <source>
        <dbReference type="Pfam" id="PF13480"/>
    </source>
</evidence>
<keyword evidence="3" id="KW-0133">Cell shape</keyword>
<keyword evidence="4" id="KW-0573">Peptidoglycan synthesis</keyword>
<dbReference type="eggNOG" id="COG5653">
    <property type="taxonomic scope" value="Bacteria"/>
</dbReference>
<dbReference type="STRING" id="338966.Ppro_2169"/>
<evidence type="ECO:0000256" key="4">
    <source>
        <dbReference type="ARBA" id="ARBA00022984"/>
    </source>
</evidence>
<dbReference type="PANTHER" id="PTHR36174">
    <property type="entry name" value="LIPID II:GLYCINE GLYCYLTRANSFERASE"/>
    <property type="match status" value="1"/>
</dbReference>
<reference evidence="8 9" key="1">
    <citation type="submission" date="2006-10" db="EMBL/GenBank/DDBJ databases">
        <title>Complete sequence of chromosome of Pelobacter propionicus DSM 2379.</title>
        <authorList>
            <consortium name="US DOE Joint Genome Institute"/>
            <person name="Copeland A."/>
            <person name="Lucas S."/>
            <person name="Lapidus A."/>
            <person name="Barry K."/>
            <person name="Detter J.C."/>
            <person name="Glavina del Rio T."/>
            <person name="Hammon N."/>
            <person name="Israni S."/>
            <person name="Dalin E."/>
            <person name="Tice H."/>
            <person name="Pitluck S."/>
            <person name="Saunders E."/>
            <person name="Brettin T."/>
            <person name="Bruce D."/>
            <person name="Han C."/>
            <person name="Tapia R."/>
            <person name="Schmutz J."/>
            <person name="Larimer F."/>
            <person name="Land M."/>
            <person name="Hauser L."/>
            <person name="Kyrpides N."/>
            <person name="Kim E."/>
            <person name="Lovley D."/>
            <person name="Richardson P."/>
        </authorList>
    </citation>
    <scope>NUCLEOTIDE SEQUENCE [LARGE SCALE GENOMIC DNA]</scope>
    <source>
        <strain evidence="9">DSM 2379 / NBRC 103807 / OttBd1</strain>
    </source>
</reference>
<proteinExistence type="inferred from homology"/>
<protein>
    <recommendedName>
        <fullName evidence="7">BioF2-like acetyltransferase domain-containing protein</fullName>
    </recommendedName>
</protein>
<dbReference type="Gene3D" id="3.40.630.30">
    <property type="match status" value="1"/>
</dbReference>
<evidence type="ECO:0000313" key="9">
    <source>
        <dbReference type="Proteomes" id="UP000006732"/>
    </source>
</evidence>
<keyword evidence="5" id="KW-0012">Acyltransferase</keyword>
<dbReference type="OrthoDB" id="5401382at2"/>